<reference evidence="1 2" key="1">
    <citation type="journal article" date="2021" name="Hortic Res">
        <title>High-quality reference genome and annotation aids understanding of berry development for evergreen blueberry (Vaccinium darrowii).</title>
        <authorList>
            <person name="Yu J."/>
            <person name="Hulse-Kemp A.M."/>
            <person name="Babiker E."/>
            <person name="Staton M."/>
        </authorList>
    </citation>
    <scope>NUCLEOTIDE SEQUENCE [LARGE SCALE GENOMIC DNA]</scope>
    <source>
        <strain evidence="2">cv. NJ 8807/NJ 8810</strain>
        <tissue evidence="1">Young leaf</tissue>
    </source>
</reference>
<evidence type="ECO:0000313" key="2">
    <source>
        <dbReference type="Proteomes" id="UP000828048"/>
    </source>
</evidence>
<proteinExistence type="predicted"/>
<keyword evidence="2" id="KW-1185">Reference proteome</keyword>
<protein>
    <submittedName>
        <fullName evidence="1">Uncharacterized protein</fullName>
    </submittedName>
</protein>
<organism evidence="1 2">
    <name type="scientific">Vaccinium darrowii</name>
    <dbReference type="NCBI Taxonomy" id="229202"/>
    <lineage>
        <taxon>Eukaryota</taxon>
        <taxon>Viridiplantae</taxon>
        <taxon>Streptophyta</taxon>
        <taxon>Embryophyta</taxon>
        <taxon>Tracheophyta</taxon>
        <taxon>Spermatophyta</taxon>
        <taxon>Magnoliopsida</taxon>
        <taxon>eudicotyledons</taxon>
        <taxon>Gunneridae</taxon>
        <taxon>Pentapetalae</taxon>
        <taxon>asterids</taxon>
        <taxon>Ericales</taxon>
        <taxon>Ericaceae</taxon>
        <taxon>Vaccinioideae</taxon>
        <taxon>Vaccinieae</taxon>
        <taxon>Vaccinium</taxon>
    </lineage>
</organism>
<dbReference type="EMBL" id="CM037154">
    <property type="protein sequence ID" value="KAH7859646.1"/>
    <property type="molecule type" value="Genomic_DNA"/>
</dbReference>
<gene>
    <name evidence="1" type="ORF">Vadar_003741</name>
</gene>
<comment type="caution">
    <text evidence="1">The sequence shown here is derived from an EMBL/GenBank/DDBJ whole genome shotgun (WGS) entry which is preliminary data.</text>
</comment>
<sequence length="94" mass="10738">MAGQRGERGQWDDDGGTARRERKSSMHDRCNPPALIPLQMNGVVLEADCYLDTALVTVMGSWRVHCIMGSRHCDIRVAIPMVEQLKLMNFFNWF</sequence>
<dbReference type="Proteomes" id="UP000828048">
    <property type="component" value="Chromosome 4"/>
</dbReference>
<name>A0ACB7Z1G7_9ERIC</name>
<accession>A0ACB7Z1G7</accession>
<evidence type="ECO:0000313" key="1">
    <source>
        <dbReference type="EMBL" id="KAH7859646.1"/>
    </source>
</evidence>